<dbReference type="InterPro" id="IPR051468">
    <property type="entry name" value="Fungal_SecMetab_SDRs"/>
</dbReference>
<dbReference type="HOGENOM" id="CLU_010194_9_7_1"/>
<name>A0A0C3FZX3_PILCF</name>
<evidence type="ECO:0000313" key="3">
    <source>
        <dbReference type="Proteomes" id="UP000054166"/>
    </source>
</evidence>
<comment type="similarity">
    <text evidence="1">Belongs to the short-chain dehydrogenases/reductases (SDR) family.</text>
</comment>
<gene>
    <name evidence="2" type="ORF">PILCRDRAFT_818811</name>
</gene>
<dbReference type="Gene3D" id="3.40.50.720">
    <property type="entry name" value="NAD(P)-binding Rossmann-like Domain"/>
    <property type="match status" value="1"/>
</dbReference>
<dbReference type="InterPro" id="IPR036291">
    <property type="entry name" value="NAD(P)-bd_dom_sf"/>
</dbReference>
<dbReference type="SUPFAM" id="SSF51735">
    <property type="entry name" value="NAD(P)-binding Rossmann-fold domains"/>
    <property type="match status" value="1"/>
</dbReference>
<dbReference type="GO" id="GO:0005737">
    <property type="term" value="C:cytoplasm"/>
    <property type="evidence" value="ECO:0007669"/>
    <property type="project" value="TreeGrafter"/>
</dbReference>
<organism evidence="2 3">
    <name type="scientific">Piloderma croceum (strain F 1598)</name>
    <dbReference type="NCBI Taxonomy" id="765440"/>
    <lineage>
        <taxon>Eukaryota</taxon>
        <taxon>Fungi</taxon>
        <taxon>Dikarya</taxon>
        <taxon>Basidiomycota</taxon>
        <taxon>Agaricomycotina</taxon>
        <taxon>Agaricomycetes</taxon>
        <taxon>Agaricomycetidae</taxon>
        <taxon>Atheliales</taxon>
        <taxon>Atheliaceae</taxon>
        <taxon>Piloderma</taxon>
    </lineage>
</organism>
<dbReference type="Proteomes" id="UP000054166">
    <property type="component" value="Unassembled WGS sequence"/>
</dbReference>
<dbReference type="GO" id="GO:0016491">
    <property type="term" value="F:oxidoreductase activity"/>
    <property type="evidence" value="ECO:0007669"/>
    <property type="project" value="TreeGrafter"/>
</dbReference>
<dbReference type="PANTHER" id="PTHR43544:SF12">
    <property type="entry name" value="NAD(P)-BINDING ROSSMANN-FOLD SUPERFAMILY PROTEIN"/>
    <property type="match status" value="1"/>
</dbReference>
<proteinExistence type="inferred from homology"/>
<protein>
    <recommendedName>
        <fullName evidence="4">NAD(P)-binding protein</fullName>
    </recommendedName>
</protein>
<evidence type="ECO:0008006" key="4">
    <source>
        <dbReference type="Google" id="ProtNLM"/>
    </source>
</evidence>
<keyword evidence="3" id="KW-1185">Reference proteome</keyword>
<accession>A0A0C3FZX3</accession>
<dbReference type="InterPro" id="IPR002347">
    <property type="entry name" value="SDR_fam"/>
</dbReference>
<dbReference type="AlphaFoldDB" id="A0A0C3FZX3"/>
<dbReference type="InParanoid" id="A0A0C3FZX3"/>
<dbReference type="Pfam" id="PF00106">
    <property type="entry name" value="adh_short"/>
    <property type="match status" value="1"/>
</dbReference>
<dbReference type="PANTHER" id="PTHR43544">
    <property type="entry name" value="SHORT-CHAIN DEHYDROGENASE/REDUCTASE"/>
    <property type="match status" value="1"/>
</dbReference>
<dbReference type="OrthoDB" id="5296at2759"/>
<evidence type="ECO:0000256" key="1">
    <source>
        <dbReference type="ARBA" id="ARBA00006484"/>
    </source>
</evidence>
<dbReference type="CDD" id="cd05325">
    <property type="entry name" value="carb_red_sniffer_like_SDR_c"/>
    <property type="match status" value="1"/>
</dbReference>
<sequence>MPANPFVLVTPATRGLSLALTRHFLRTTSLPVFATHRSDTAQNVKDRILSPLQDIDPKRLTLLPLDLTSEDSISSAADALSEALDADSYLHTGLFTGGVLHPEKQPSDLNFADIQSTFQINVISHLLLIKHFSRFLPAANHNSDALAKWVHVTARVGSISDNKRGGWYSYRSSKAALNQVIKTFDLQLQMKKTPSMCVGVHPGTVKTDLSKGFWKGVPGDELFEPEYSAEKLIDVVANLKDEQRGKVWDWAGKEVHW</sequence>
<evidence type="ECO:0000313" key="2">
    <source>
        <dbReference type="EMBL" id="KIM83786.1"/>
    </source>
</evidence>
<reference evidence="2 3" key="1">
    <citation type="submission" date="2014-04" db="EMBL/GenBank/DDBJ databases">
        <authorList>
            <consortium name="DOE Joint Genome Institute"/>
            <person name="Kuo A."/>
            <person name="Tarkka M."/>
            <person name="Buscot F."/>
            <person name="Kohler A."/>
            <person name="Nagy L.G."/>
            <person name="Floudas D."/>
            <person name="Copeland A."/>
            <person name="Barry K.W."/>
            <person name="Cichocki N."/>
            <person name="Veneault-Fourrey C."/>
            <person name="LaButti K."/>
            <person name="Lindquist E.A."/>
            <person name="Lipzen A."/>
            <person name="Lundell T."/>
            <person name="Morin E."/>
            <person name="Murat C."/>
            <person name="Sun H."/>
            <person name="Tunlid A."/>
            <person name="Henrissat B."/>
            <person name="Grigoriev I.V."/>
            <person name="Hibbett D.S."/>
            <person name="Martin F."/>
            <person name="Nordberg H.P."/>
            <person name="Cantor M.N."/>
            <person name="Hua S.X."/>
        </authorList>
    </citation>
    <scope>NUCLEOTIDE SEQUENCE [LARGE SCALE GENOMIC DNA]</scope>
    <source>
        <strain evidence="2 3">F 1598</strain>
    </source>
</reference>
<dbReference type="EMBL" id="KN832989">
    <property type="protein sequence ID" value="KIM83786.1"/>
    <property type="molecule type" value="Genomic_DNA"/>
</dbReference>
<reference evidence="3" key="2">
    <citation type="submission" date="2015-01" db="EMBL/GenBank/DDBJ databases">
        <title>Evolutionary Origins and Diversification of the Mycorrhizal Mutualists.</title>
        <authorList>
            <consortium name="DOE Joint Genome Institute"/>
            <consortium name="Mycorrhizal Genomics Consortium"/>
            <person name="Kohler A."/>
            <person name="Kuo A."/>
            <person name="Nagy L.G."/>
            <person name="Floudas D."/>
            <person name="Copeland A."/>
            <person name="Barry K.W."/>
            <person name="Cichocki N."/>
            <person name="Veneault-Fourrey C."/>
            <person name="LaButti K."/>
            <person name="Lindquist E.A."/>
            <person name="Lipzen A."/>
            <person name="Lundell T."/>
            <person name="Morin E."/>
            <person name="Murat C."/>
            <person name="Riley R."/>
            <person name="Ohm R."/>
            <person name="Sun H."/>
            <person name="Tunlid A."/>
            <person name="Henrissat B."/>
            <person name="Grigoriev I.V."/>
            <person name="Hibbett D.S."/>
            <person name="Martin F."/>
        </authorList>
    </citation>
    <scope>NUCLEOTIDE SEQUENCE [LARGE SCALE GENOMIC DNA]</scope>
    <source>
        <strain evidence="3">F 1598</strain>
    </source>
</reference>